<evidence type="ECO:0000313" key="2">
    <source>
        <dbReference type="Proteomes" id="UP000001861"/>
    </source>
</evidence>
<comment type="caution">
    <text evidence="1">The sequence shown here is derived from an EMBL/GenBank/DDBJ whole genome shotgun (WGS) entry which is preliminary data.</text>
</comment>
<dbReference type="InParanoid" id="D6RPB6"/>
<dbReference type="KEGG" id="cci:CC1G_14977"/>
<organism evidence="1 2">
    <name type="scientific">Coprinopsis cinerea (strain Okayama-7 / 130 / ATCC MYA-4618 / FGSC 9003)</name>
    <name type="common">Inky cap fungus</name>
    <name type="synonym">Hormographiella aspergillata</name>
    <dbReference type="NCBI Taxonomy" id="240176"/>
    <lineage>
        <taxon>Eukaryota</taxon>
        <taxon>Fungi</taxon>
        <taxon>Dikarya</taxon>
        <taxon>Basidiomycota</taxon>
        <taxon>Agaricomycotina</taxon>
        <taxon>Agaricomycetes</taxon>
        <taxon>Agaricomycetidae</taxon>
        <taxon>Agaricales</taxon>
        <taxon>Agaricineae</taxon>
        <taxon>Psathyrellaceae</taxon>
        <taxon>Coprinopsis</taxon>
    </lineage>
</organism>
<dbReference type="GO" id="GO:0006044">
    <property type="term" value="P:N-acetylglucosamine metabolic process"/>
    <property type="evidence" value="ECO:0007669"/>
    <property type="project" value="TreeGrafter"/>
</dbReference>
<gene>
    <name evidence="1" type="ORF">CC1G_14977</name>
</gene>
<dbReference type="GO" id="GO:0005737">
    <property type="term" value="C:cytoplasm"/>
    <property type="evidence" value="ECO:0007669"/>
    <property type="project" value="TreeGrafter"/>
</dbReference>
<dbReference type="Pfam" id="PF12239">
    <property type="entry name" value="DUF3605"/>
    <property type="match status" value="2"/>
</dbReference>
<sequence length="266" mass="30378">MVNKNANGALVPENVPLRDGPPTKEELLVHYPARFTWQQLKTFVNSGDLGLLKRDLKLQERYDRWMAEIVKKYGSVVNYLLNYRLQWGKPDTISLLTSEITEEYSPLNAATPTPYFSVNVPVDMICIIQNDWPYSVPSDVEHTVIWTKAPIYHPELMHETIKPRIDQDGLWGFTGNRSPPPSPSMLPACLPALADWGITLDKMITSPKGSEEEEALVKKAGSAVAEFVRRRWKEDVWETAWFVNPPRLQSIPHLAHIHVFARKHSN</sequence>
<dbReference type="VEuPathDB" id="FungiDB:CC1G_14977"/>
<dbReference type="eggNOG" id="ENOG502S263">
    <property type="taxonomic scope" value="Eukaryota"/>
</dbReference>
<accession>D6RPB6</accession>
<dbReference type="HOGENOM" id="CLU_055672_0_0_1"/>
<dbReference type="OMA" id="LIWTRIP"/>
<dbReference type="AlphaFoldDB" id="D6RPB6"/>
<dbReference type="OrthoDB" id="498286at2759"/>
<protein>
    <submittedName>
        <fullName evidence="1">Uncharacterized protein</fullName>
    </submittedName>
</protein>
<evidence type="ECO:0000313" key="1">
    <source>
        <dbReference type="EMBL" id="EFI27152.1"/>
    </source>
</evidence>
<dbReference type="RefSeq" id="XP_002910646.1">
    <property type="nucleotide sequence ID" value="XM_002910600.1"/>
</dbReference>
<proteinExistence type="predicted"/>
<reference evidence="1 2" key="1">
    <citation type="journal article" date="2010" name="Proc. Natl. Acad. Sci. U.S.A.">
        <title>Insights into evolution of multicellular fungi from the assembled chromosomes of the mushroom Coprinopsis cinerea (Coprinus cinereus).</title>
        <authorList>
            <person name="Stajich J.E."/>
            <person name="Wilke S.K."/>
            <person name="Ahren D."/>
            <person name="Au C.H."/>
            <person name="Birren B.W."/>
            <person name="Borodovsky M."/>
            <person name="Burns C."/>
            <person name="Canback B."/>
            <person name="Casselton L.A."/>
            <person name="Cheng C.K."/>
            <person name="Deng J."/>
            <person name="Dietrich F.S."/>
            <person name="Fargo D.C."/>
            <person name="Farman M.L."/>
            <person name="Gathman A.C."/>
            <person name="Goldberg J."/>
            <person name="Guigo R."/>
            <person name="Hoegger P.J."/>
            <person name="Hooker J.B."/>
            <person name="Huggins A."/>
            <person name="James T.Y."/>
            <person name="Kamada T."/>
            <person name="Kilaru S."/>
            <person name="Kodira C."/>
            <person name="Kues U."/>
            <person name="Kupfer D."/>
            <person name="Kwan H.S."/>
            <person name="Lomsadze A."/>
            <person name="Li W."/>
            <person name="Lilly W.W."/>
            <person name="Ma L.J."/>
            <person name="Mackey A.J."/>
            <person name="Manning G."/>
            <person name="Martin F."/>
            <person name="Muraguchi H."/>
            <person name="Natvig D.O."/>
            <person name="Palmerini H."/>
            <person name="Ramesh M.A."/>
            <person name="Rehmeyer C.J."/>
            <person name="Roe B.A."/>
            <person name="Shenoy N."/>
            <person name="Stanke M."/>
            <person name="Ter-Hovhannisyan V."/>
            <person name="Tunlid A."/>
            <person name="Velagapudi R."/>
            <person name="Vision T.J."/>
            <person name="Zeng Q."/>
            <person name="Zolan M.E."/>
            <person name="Pukkila P.J."/>
        </authorList>
    </citation>
    <scope>NUCLEOTIDE SEQUENCE [LARGE SCALE GENOMIC DNA]</scope>
    <source>
        <strain evidence="2">Okayama-7 / 130 / ATCC MYA-4618 / FGSC 9003</strain>
    </source>
</reference>
<dbReference type="EMBL" id="AACS02000008">
    <property type="protein sequence ID" value="EFI27152.1"/>
    <property type="molecule type" value="Genomic_DNA"/>
</dbReference>
<dbReference type="Proteomes" id="UP000001861">
    <property type="component" value="Unassembled WGS sequence"/>
</dbReference>
<dbReference type="InterPro" id="IPR022036">
    <property type="entry name" value="DUF3605"/>
</dbReference>
<dbReference type="STRING" id="240176.D6RPB6"/>
<dbReference type="GeneID" id="9380236"/>
<dbReference type="PANTHER" id="PTHR35020:SF2">
    <property type="entry name" value="N-ACETYLGLUCOSAMINE-INDUCED PROTEIN 1"/>
    <property type="match status" value="1"/>
</dbReference>
<name>D6RPB6_COPC7</name>
<keyword evidence="2" id="KW-1185">Reference proteome</keyword>
<dbReference type="PANTHER" id="PTHR35020">
    <property type="entry name" value="N-ACETYLGLUCOSAMINE-INDUCED PROTEIN 1"/>
    <property type="match status" value="1"/>
</dbReference>